<dbReference type="EMBL" id="BTGU01000022">
    <property type="protein sequence ID" value="GMN46391.1"/>
    <property type="molecule type" value="Genomic_DNA"/>
</dbReference>
<comment type="caution">
    <text evidence="1">The sequence shown here is derived from an EMBL/GenBank/DDBJ whole genome shotgun (WGS) entry which is preliminary data.</text>
</comment>
<proteinExistence type="predicted"/>
<dbReference type="Proteomes" id="UP001187192">
    <property type="component" value="Unassembled WGS sequence"/>
</dbReference>
<accession>A0AA88D800</accession>
<evidence type="ECO:0000313" key="1">
    <source>
        <dbReference type="EMBL" id="GMN46391.1"/>
    </source>
</evidence>
<organism evidence="1 2">
    <name type="scientific">Ficus carica</name>
    <name type="common">Common fig</name>
    <dbReference type="NCBI Taxonomy" id="3494"/>
    <lineage>
        <taxon>Eukaryota</taxon>
        <taxon>Viridiplantae</taxon>
        <taxon>Streptophyta</taxon>
        <taxon>Embryophyta</taxon>
        <taxon>Tracheophyta</taxon>
        <taxon>Spermatophyta</taxon>
        <taxon>Magnoliopsida</taxon>
        <taxon>eudicotyledons</taxon>
        <taxon>Gunneridae</taxon>
        <taxon>Pentapetalae</taxon>
        <taxon>rosids</taxon>
        <taxon>fabids</taxon>
        <taxon>Rosales</taxon>
        <taxon>Moraceae</taxon>
        <taxon>Ficeae</taxon>
        <taxon>Ficus</taxon>
    </lineage>
</organism>
<keyword evidence="2" id="KW-1185">Reference proteome</keyword>
<gene>
    <name evidence="1" type="ORF">TIFTF001_015588</name>
</gene>
<reference evidence="1" key="1">
    <citation type="submission" date="2023-07" db="EMBL/GenBank/DDBJ databases">
        <title>draft genome sequence of fig (Ficus carica).</title>
        <authorList>
            <person name="Takahashi T."/>
            <person name="Nishimura K."/>
        </authorList>
    </citation>
    <scope>NUCLEOTIDE SEQUENCE</scope>
</reference>
<sequence length="104" mass="12013">MKFFGDQRHLHQLTSRWMMNAVHHKKDFQVMTGKLRILKVYSSLSVFSEILLIAVNHWLTRLVDFPSQFLIISDLASGYPGLKTLRSRDLAAIFDKIAIKLLAN</sequence>
<dbReference type="Gramene" id="FCD_00019052-RA">
    <property type="protein sequence ID" value="FCD_00019052-RA:cds"/>
    <property type="gene ID" value="FCD_00019052"/>
</dbReference>
<evidence type="ECO:0000313" key="2">
    <source>
        <dbReference type="Proteomes" id="UP001187192"/>
    </source>
</evidence>
<protein>
    <submittedName>
        <fullName evidence="1">Uncharacterized protein</fullName>
    </submittedName>
</protein>
<dbReference type="AlphaFoldDB" id="A0AA88D800"/>
<name>A0AA88D800_FICCA</name>